<dbReference type="InterPro" id="IPR011009">
    <property type="entry name" value="Kinase-like_dom_sf"/>
</dbReference>
<keyword evidence="1" id="KW-0245">EGF-like domain</keyword>
<protein>
    <submittedName>
        <fullName evidence="2">Tenascin-X</fullName>
    </submittedName>
</protein>
<dbReference type="PROSITE" id="PS50011">
    <property type="entry name" value="PROTEIN_KINASE_DOM"/>
    <property type="match status" value="1"/>
</dbReference>
<dbReference type="Pfam" id="PF07714">
    <property type="entry name" value="PK_Tyr_Ser-Thr"/>
    <property type="match status" value="1"/>
</dbReference>
<dbReference type="HOGENOM" id="CLU_270141_0_0_1"/>
<organism evidence="2">
    <name type="scientific">Magallana gigas</name>
    <name type="common">Pacific oyster</name>
    <name type="synonym">Crassostrea gigas</name>
    <dbReference type="NCBI Taxonomy" id="29159"/>
    <lineage>
        <taxon>Eukaryota</taxon>
        <taxon>Metazoa</taxon>
        <taxon>Spiralia</taxon>
        <taxon>Lophotrochozoa</taxon>
        <taxon>Mollusca</taxon>
        <taxon>Bivalvia</taxon>
        <taxon>Autobranchia</taxon>
        <taxon>Pteriomorphia</taxon>
        <taxon>Ostreida</taxon>
        <taxon>Ostreoidea</taxon>
        <taxon>Ostreidae</taxon>
        <taxon>Magallana</taxon>
    </lineage>
</organism>
<dbReference type="GO" id="GO:0004672">
    <property type="term" value="F:protein kinase activity"/>
    <property type="evidence" value="ECO:0007669"/>
    <property type="project" value="InterPro"/>
</dbReference>
<dbReference type="EMBL" id="JH818849">
    <property type="protein sequence ID" value="EKC37702.1"/>
    <property type="molecule type" value="Genomic_DNA"/>
</dbReference>
<dbReference type="AlphaFoldDB" id="K1QLJ3"/>
<dbReference type="InterPro" id="IPR000719">
    <property type="entry name" value="Prot_kinase_dom"/>
</dbReference>
<dbReference type="Gene3D" id="1.10.510.10">
    <property type="entry name" value="Transferase(Phosphotransferase) domain 1"/>
    <property type="match status" value="1"/>
</dbReference>
<dbReference type="InParanoid" id="K1QLJ3"/>
<dbReference type="SMART" id="SM00181">
    <property type="entry name" value="EGF"/>
    <property type="match status" value="14"/>
</dbReference>
<dbReference type="InterPro" id="IPR000742">
    <property type="entry name" value="EGF"/>
</dbReference>
<dbReference type="Gene3D" id="2.170.300.10">
    <property type="entry name" value="Tie2 ligand-binding domain superfamily"/>
    <property type="match status" value="1"/>
</dbReference>
<dbReference type="InterPro" id="IPR001245">
    <property type="entry name" value="Ser-Thr/Tyr_kinase_cat_dom"/>
</dbReference>
<dbReference type="PANTHER" id="PTHR24043:SF8">
    <property type="entry name" value="EGF-LIKE DOMAIN-CONTAINING PROTEIN"/>
    <property type="match status" value="1"/>
</dbReference>
<dbReference type="GO" id="GO:0005524">
    <property type="term" value="F:ATP binding"/>
    <property type="evidence" value="ECO:0007669"/>
    <property type="project" value="InterPro"/>
</dbReference>
<reference evidence="2" key="1">
    <citation type="journal article" date="2012" name="Nature">
        <title>The oyster genome reveals stress adaptation and complexity of shell formation.</title>
        <authorList>
            <person name="Zhang G."/>
            <person name="Fang X."/>
            <person name="Guo X."/>
            <person name="Li L."/>
            <person name="Luo R."/>
            <person name="Xu F."/>
            <person name="Yang P."/>
            <person name="Zhang L."/>
            <person name="Wang X."/>
            <person name="Qi H."/>
            <person name="Xiong Z."/>
            <person name="Que H."/>
            <person name="Xie Y."/>
            <person name="Holland P.W."/>
            <person name="Paps J."/>
            <person name="Zhu Y."/>
            <person name="Wu F."/>
            <person name="Chen Y."/>
            <person name="Wang J."/>
            <person name="Peng C."/>
            <person name="Meng J."/>
            <person name="Yang L."/>
            <person name="Liu J."/>
            <person name="Wen B."/>
            <person name="Zhang N."/>
            <person name="Huang Z."/>
            <person name="Zhu Q."/>
            <person name="Feng Y."/>
            <person name="Mount A."/>
            <person name="Hedgecock D."/>
            <person name="Xu Z."/>
            <person name="Liu Y."/>
            <person name="Domazet-Loso T."/>
            <person name="Du Y."/>
            <person name="Sun X."/>
            <person name="Zhang S."/>
            <person name="Liu B."/>
            <person name="Cheng P."/>
            <person name="Jiang X."/>
            <person name="Li J."/>
            <person name="Fan D."/>
            <person name="Wang W."/>
            <person name="Fu W."/>
            <person name="Wang T."/>
            <person name="Wang B."/>
            <person name="Zhang J."/>
            <person name="Peng Z."/>
            <person name="Li Y."/>
            <person name="Li N."/>
            <person name="Wang J."/>
            <person name="Chen M."/>
            <person name="He Y."/>
            <person name="Tan F."/>
            <person name="Song X."/>
            <person name="Zheng Q."/>
            <person name="Huang R."/>
            <person name="Yang H."/>
            <person name="Du X."/>
            <person name="Chen L."/>
            <person name="Yang M."/>
            <person name="Gaffney P.M."/>
            <person name="Wang S."/>
            <person name="Luo L."/>
            <person name="She Z."/>
            <person name="Ming Y."/>
            <person name="Huang W."/>
            <person name="Zhang S."/>
            <person name="Huang B."/>
            <person name="Zhang Y."/>
            <person name="Qu T."/>
            <person name="Ni P."/>
            <person name="Miao G."/>
            <person name="Wang J."/>
            <person name="Wang Q."/>
            <person name="Steinberg C.E."/>
            <person name="Wang H."/>
            <person name="Li N."/>
            <person name="Qian L."/>
            <person name="Zhang G."/>
            <person name="Li Y."/>
            <person name="Yang H."/>
            <person name="Liu X."/>
            <person name="Wang J."/>
            <person name="Yin Y."/>
            <person name="Wang J."/>
        </authorList>
    </citation>
    <scope>NUCLEOTIDE SEQUENCE [LARGE SCALE GENOMIC DNA]</scope>
    <source>
        <strain evidence="2">05x7-T-G4-1.051#20</strain>
    </source>
</reference>
<dbReference type="GO" id="GO:0005044">
    <property type="term" value="F:scavenger receptor activity"/>
    <property type="evidence" value="ECO:0007669"/>
    <property type="project" value="InterPro"/>
</dbReference>
<sequence length="1207" mass="135819">MTEPAINEETEFFANEIESEKALTAEGDFSEKPLEDAKEICNYQSGEFSSEHVFKIPENKGLTRLEIQDAANNIIEATNKKRKRDSDMLRDFKKTAEYQLSATLLEMQHHIHKVYERQGKLMEDKMQELMARLEKIGKLEQELGEFRKALQLLYHDMNKSECMVGECMYGNDFCISGRGCLYGCRQGYSGKNCDRTCSSGCVECLWDGYNETCTMCKPGKYGAGCTEYCSKNCKINQTKCDRFGHCLYGCNIGWRGERCDEQDCDFENCVSCGVANNYIYCSNCTMGKFWNITSHSCVNCSDFCKGGSLACNTTTGVCFNGCKHGYFGYNCDKICTIDHCNECKENYYHRMDCLSCDEGYYSENYQCLPCRGHCGNGEFCDKNTGVCHSGCAHGWYGKYCDRECLIENCTKCSDQDYPQMVCLNCDQGFHMSMNGLICKECSSHCKGGQSACSNSDGRCRDGCEMGFYGESCETNCSAFCAGDGSCLMQDGYCTYGCLKGMYGNQCDRRCPTECTQCQVYIDTGMCSECFSGWYGTVCEQQCSQYCKRNAYSNFIHCDKDSGSCLEGCVPGYYGDFCNFTCSEHCSLKECYRENGKCKYPCSPFRFGDYCESTCPKNCKYQSPDRKACNEITMMCVYGCQDGFYGDYCNKTCPLNCEKSQCDRVSGICKDCIPKFYGPQCNITCPVNCNKDICSRYDGSCTQGCSSNMFGKNCSSRCSSWCQGGTCFHQNGFCDQGCDVGRYGLECENTCSSNCQGAFCEQMSGICTNGCLEGWTGDKCDKKCIPGSFGPNCDQRCGVCKDNEACDYRNGACPQGCAEGWTGSTCQMALRSSNSLKDKNADTMAIAGSVTAAMLLTILTIVIVTIIVRRKHMHLCASCIKPQKSTNVLEDENHSPETFGFQMEGGTAIRNAGREFLSTGGQRNLDLHFLQVSSEASFLQMPLDISLRNGEYKHHAVLVKCLNRERNKNQRVRFKNEVDILRSLEDVNSCSNIFHFYGYCEDEKFEYSVFEKCDQGDLKQHLKQLRYSSENPPNVTFSTKSTELITHALDVLAGIIYLKEKKIIHRLVIPMNVYLFSNGRAKLANFYFAISSSSESQSDPVPRQYYPWLAVESKRQLIYSNQSEIWTFGVLLLEIVSLGYSFPREEGEFYLIPPKSCDKKLNWLMESCWSKSPASRPSCQEVYSQLQGIRHHLEVNQEDDSIVMTTMV</sequence>
<gene>
    <name evidence="2" type="ORF">CGI_10020455</name>
</gene>
<evidence type="ECO:0000313" key="2">
    <source>
        <dbReference type="EMBL" id="EKC37702.1"/>
    </source>
</evidence>
<dbReference type="InterPro" id="IPR042635">
    <property type="entry name" value="MEGF10/SREC1/2-like"/>
</dbReference>
<name>K1QLJ3_MAGGI</name>
<accession>K1QLJ3</accession>
<dbReference type="SUPFAM" id="SSF56112">
    <property type="entry name" value="Protein kinase-like (PK-like)"/>
    <property type="match status" value="1"/>
</dbReference>
<dbReference type="PANTHER" id="PTHR24043">
    <property type="entry name" value="SCAVENGER RECEPTOR CLASS F"/>
    <property type="match status" value="1"/>
</dbReference>
<evidence type="ECO:0000256" key="1">
    <source>
        <dbReference type="ARBA" id="ARBA00022536"/>
    </source>
</evidence>
<proteinExistence type="predicted"/>